<dbReference type="InterPro" id="IPR011330">
    <property type="entry name" value="Glyco_hydro/deAcase_b/a-brl"/>
</dbReference>
<name>A0A1F7Z456_9BACT</name>
<proteinExistence type="inferred from homology"/>
<dbReference type="Gene3D" id="3.20.110.20">
    <property type="match status" value="1"/>
</dbReference>
<gene>
    <name evidence="4" type="ORF">A3D01_02315</name>
</gene>
<dbReference type="PANTHER" id="PTHR36306:SF1">
    <property type="entry name" value="ALPHA-AMYLASE-RELATED"/>
    <property type="match status" value="1"/>
</dbReference>
<organism evidence="4 5">
    <name type="scientific">Candidatus Woesebacteria bacterium RIFCSPHIGHO2_02_FULL_39_13</name>
    <dbReference type="NCBI Taxonomy" id="1802505"/>
    <lineage>
        <taxon>Bacteria</taxon>
        <taxon>Candidatus Woeseibacteriota</taxon>
    </lineage>
</organism>
<evidence type="ECO:0000256" key="2">
    <source>
        <dbReference type="ARBA" id="ARBA00023277"/>
    </source>
</evidence>
<reference evidence="4 5" key="1">
    <citation type="journal article" date="2016" name="Nat. Commun.">
        <title>Thousands of microbial genomes shed light on interconnected biogeochemical processes in an aquifer system.</title>
        <authorList>
            <person name="Anantharaman K."/>
            <person name="Brown C.T."/>
            <person name="Hug L.A."/>
            <person name="Sharon I."/>
            <person name="Castelle C.J."/>
            <person name="Probst A.J."/>
            <person name="Thomas B.C."/>
            <person name="Singh A."/>
            <person name="Wilkins M.J."/>
            <person name="Karaoz U."/>
            <person name="Brodie E.L."/>
            <person name="Williams K.H."/>
            <person name="Hubbard S.S."/>
            <person name="Banfield J.F."/>
        </authorList>
    </citation>
    <scope>NUCLEOTIDE SEQUENCE [LARGE SCALE GENOMIC DNA]</scope>
</reference>
<dbReference type="PANTHER" id="PTHR36306">
    <property type="entry name" value="ALPHA-AMYLASE-RELATED-RELATED"/>
    <property type="match status" value="1"/>
</dbReference>
<dbReference type="SUPFAM" id="SSF88713">
    <property type="entry name" value="Glycoside hydrolase/deacetylase"/>
    <property type="match status" value="1"/>
</dbReference>
<accession>A0A1F7Z456</accession>
<sequence length="406" mass="47512">MSSICLYFQAHQPIRIKKYRVFDVGQDHKYFNDSSDTNLNNKKIIQKVAAKSYLPANELLLRLLGKYKEFKVSYSFSGVFLEQLEEYLPELLVSFQKLVKTKRVEILSETYYHSLAFFYSRSEFESQVDLHKKKIKEVFGITPQVFRNTELAYTNELAQWADKKGYKAILAEGWDPILGWRSPNYVYKPTGTKKIKLLLKNYKLSDDVAFRFSEKSWSQWPLTADKFAQWVNAINGNGQVVNLFMDYETFGEHQWAENGIFNFLESLPGELLKHPDNDFITPREAAERYPAMDEIDVPYIVTWADTERDLSAWMGNAIQSSAIKFIYDLEGEVLKTEDKDLISDWRKLQISDHFYYMCTKWFADGDVHKYFNPYESPYDAFISFMNAANDLKLRVNQISIDKSKAN</sequence>
<protein>
    <submittedName>
        <fullName evidence="4">Alpha-amylase</fullName>
    </submittedName>
</protein>
<dbReference type="InterPro" id="IPR052046">
    <property type="entry name" value="GH57_Enzymes"/>
</dbReference>
<comment type="caution">
    <text evidence="4">The sequence shown here is derived from an EMBL/GenBank/DDBJ whole genome shotgun (WGS) entry which is preliminary data.</text>
</comment>
<comment type="similarity">
    <text evidence="1">Belongs to the glycosyl hydrolase 57 family.</text>
</comment>
<evidence type="ECO:0000313" key="4">
    <source>
        <dbReference type="EMBL" id="OGM33879.1"/>
    </source>
</evidence>
<dbReference type="GO" id="GO:0003824">
    <property type="term" value="F:catalytic activity"/>
    <property type="evidence" value="ECO:0007669"/>
    <property type="project" value="InterPro"/>
</dbReference>
<keyword evidence="2" id="KW-0119">Carbohydrate metabolism</keyword>
<dbReference type="InterPro" id="IPR004300">
    <property type="entry name" value="Glyco_hydro_57_N"/>
</dbReference>
<dbReference type="EMBL" id="MGGR01000013">
    <property type="protein sequence ID" value="OGM33879.1"/>
    <property type="molecule type" value="Genomic_DNA"/>
</dbReference>
<feature type="domain" description="Glycoside hydrolase family 57 N-terminal" evidence="3">
    <location>
        <begin position="6"/>
        <end position="298"/>
    </location>
</feature>
<dbReference type="CDD" id="cd10795">
    <property type="entry name" value="GH57N_MJA1_like"/>
    <property type="match status" value="1"/>
</dbReference>
<dbReference type="AlphaFoldDB" id="A0A1F7Z456"/>
<dbReference type="GO" id="GO:0005975">
    <property type="term" value="P:carbohydrate metabolic process"/>
    <property type="evidence" value="ECO:0007669"/>
    <property type="project" value="InterPro"/>
</dbReference>
<evidence type="ECO:0000256" key="1">
    <source>
        <dbReference type="ARBA" id="ARBA00006821"/>
    </source>
</evidence>
<dbReference type="STRING" id="1802505.A3D01_02315"/>
<dbReference type="Proteomes" id="UP000177169">
    <property type="component" value="Unassembled WGS sequence"/>
</dbReference>
<evidence type="ECO:0000313" key="5">
    <source>
        <dbReference type="Proteomes" id="UP000177169"/>
    </source>
</evidence>
<dbReference type="Pfam" id="PF03065">
    <property type="entry name" value="Glyco_hydro_57"/>
    <property type="match status" value="1"/>
</dbReference>
<evidence type="ECO:0000259" key="3">
    <source>
        <dbReference type="Pfam" id="PF03065"/>
    </source>
</evidence>